<evidence type="ECO:0000256" key="4">
    <source>
        <dbReference type="ARBA" id="ARBA00022692"/>
    </source>
</evidence>
<dbReference type="InterPro" id="IPR000184">
    <property type="entry name" value="Bac_surfAg_D15"/>
</dbReference>
<keyword evidence="5" id="KW-0472">Membrane</keyword>
<protein>
    <submittedName>
        <fullName evidence="8">Mitochondrial protein</fullName>
    </submittedName>
</protein>
<evidence type="ECO:0000313" key="8">
    <source>
        <dbReference type="EMBL" id="TDL19639.1"/>
    </source>
</evidence>
<feature type="region of interest" description="Disordered" evidence="6">
    <location>
        <begin position="1"/>
        <end position="35"/>
    </location>
</feature>
<feature type="domain" description="Bacterial surface antigen (D15)" evidence="7">
    <location>
        <begin position="178"/>
        <end position="496"/>
    </location>
</feature>
<dbReference type="Proteomes" id="UP000294933">
    <property type="component" value="Unassembled WGS sequence"/>
</dbReference>
<dbReference type="Gene3D" id="2.40.160.50">
    <property type="entry name" value="membrane protein fhac: a member of the omp85/tpsb transporter family"/>
    <property type="match status" value="1"/>
</dbReference>
<evidence type="ECO:0000256" key="1">
    <source>
        <dbReference type="ARBA" id="ARBA00004374"/>
    </source>
</evidence>
<evidence type="ECO:0000313" key="9">
    <source>
        <dbReference type="Proteomes" id="UP000294933"/>
    </source>
</evidence>
<organism evidence="8 9">
    <name type="scientific">Rickenella mellea</name>
    <dbReference type="NCBI Taxonomy" id="50990"/>
    <lineage>
        <taxon>Eukaryota</taxon>
        <taxon>Fungi</taxon>
        <taxon>Dikarya</taxon>
        <taxon>Basidiomycota</taxon>
        <taxon>Agaricomycotina</taxon>
        <taxon>Agaricomycetes</taxon>
        <taxon>Hymenochaetales</taxon>
        <taxon>Rickenellaceae</taxon>
        <taxon>Rickenella</taxon>
    </lineage>
</organism>
<comment type="subcellular location">
    <subcellularLocation>
        <location evidence="1">Mitochondrion outer membrane</location>
        <topology evidence="1">Multi-pass membrane protein</topology>
    </subcellularLocation>
</comment>
<dbReference type="PANTHER" id="PTHR12815">
    <property type="entry name" value="SORTING AND ASSEMBLY MACHINERY SAMM50 PROTEIN FAMILY MEMBER"/>
    <property type="match status" value="1"/>
</dbReference>
<evidence type="ECO:0000256" key="2">
    <source>
        <dbReference type="ARBA" id="ARBA00010913"/>
    </source>
</evidence>
<sequence>MDDEAPLSAPPLKPPLQNKSAPRDQEPSGDAEKLRKWHEERLERKLRGEYESAVQHLAELIHDNSETRMRIANIRVDGANTTRRSFLAWLIKPHVPESSLSNLGSVLNTTRSITHILNETDIFASALPTLTISRSPLARDGDIDLIFKTRERGKFFLKTATEFGDGEGNASVQGKIRNVFGGAEVLEGSVSLGTRTRKAFNLSLSAPLTSSLKTRGELLAYGLERDYTSFASCVEGERGVKATIRSLVKGGIHEFAYEASLRRIGDLKPTASLSIRESAGQTLKSAVSHTWSHDTRDDRTTATRGSYIKTFQELAGLGGDAFFYKSQSNLQLSRPVWRGSTVSFAMRSGVLWPFFGKASFFPDRFQLGGPLDVRLFKQNSMGPRDGVTMLGDADSIGGDLYWAAGVSLISDIPWKPHWPLKTHVFVNAGRLDSMDRSKSFVDNVRTCVSQPSISSGIGLLYRFDPVRVELNFGVPLVASKSDGHRRGFQLGIGLDFL</sequence>
<dbReference type="GO" id="GO:0005741">
    <property type="term" value="C:mitochondrial outer membrane"/>
    <property type="evidence" value="ECO:0007669"/>
    <property type="project" value="UniProtKB-SubCell"/>
</dbReference>
<evidence type="ECO:0000259" key="7">
    <source>
        <dbReference type="Pfam" id="PF01103"/>
    </source>
</evidence>
<gene>
    <name evidence="8" type="ORF">BD410DRAFT_805680</name>
</gene>
<dbReference type="PANTHER" id="PTHR12815:SF18">
    <property type="entry name" value="SORTING AND ASSEMBLY MACHINERY COMPONENT 50 HOMOLOG"/>
    <property type="match status" value="1"/>
</dbReference>
<dbReference type="GO" id="GO:0045040">
    <property type="term" value="P:protein insertion into mitochondrial outer membrane"/>
    <property type="evidence" value="ECO:0007669"/>
    <property type="project" value="TreeGrafter"/>
</dbReference>
<reference evidence="8 9" key="1">
    <citation type="submission" date="2018-06" db="EMBL/GenBank/DDBJ databases">
        <title>A transcriptomic atlas of mushroom development highlights an independent origin of complex multicellularity.</title>
        <authorList>
            <consortium name="DOE Joint Genome Institute"/>
            <person name="Krizsan K."/>
            <person name="Almasi E."/>
            <person name="Merenyi Z."/>
            <person name="Sahu N."/>
            <person name="Viragh M."/>
            <person name="Koszo T."/>
            <person name="Mondo S."/>
            <person name="Kiss B."/>
            <person name="Balint B."/>
            <person name="Kues U."/>
            <person name="Barry K."/>
            <person name="Hegedus J.C."/>
            <person name="Henrissat B."/>
            <person name="Johnson J."/>
            <person name="Lipzen A."/>
            <person name="Ohm R."/>
            <person name="Nagy I."/>
            <person name="Pangilinan J."/>
            <person name="Yan J."/>
            <person name="Xiong Y."/>
            <person name="Grigoriev I.V."/>
            <person name="Hibbett D.S."/>
            <person name="Nagy L.G."/>
        </authorList>
    </citation>
    <scope>NUCLEOTIDE SEQUENCE [LARGE SCALE GENOMIC DNA]</scope>
    <source>
        <strain evidence="8 9">SZMC22713</strain>
    </source>
</reference>
<dbReference type="Pfam" id="PF01103">
    <property type="entry name" value="Omp85"/>
    <property type="match status" value="1"/>
</dbReference>
<comment type="similarity">
    <text evidence="2">Belongs to the SAM50/omp85 family.</text>
</comment>
<keyword evidence="4" id="KW-0812">Transmembrane</keyword>
<feature type="compositionally biased region" description="Basic and acidic residues" evidence="6">
    <location>
        <begin position="21"/>
        <end position="35"/>
    </location>
</feature>
<keyword evidence="9" id="KW-1185">Reference proteome</keyword>
<dbReference type="VEuPathDB" id="FungiDB:BD410DRAFT_805680"/>
<accession>A0A4Y7PYF9</accession>
<keyword evidence="3" id="KW-1134">Transmembrane beta strand</keyword>
<dbReference type="AlphaFoldDB" id="A0A4Y7PYF9"/>
<evidence type="ECO:0000256" key="3">
    <source>
        <dbReference type="ARBA" id="ARBA00022452"/>
    </source>
</evidence>
<evidence type="ECO:0000256" key="6">
    <source>
        <dbReference type="SAM" id="MobiDB-lite"/>
    </source>
</evidence>
<dbReference type="OrthoDB" id="1724197at2759"/>
<dbReference type="InterPro" id="IPR039910">
    <property type="entry name" value="D15-like"/>
</dbReference>
<name>A0A4Y7PYF9_9AGAM</name>
<dbReference type="EMBL" id="ML170195">
    <property type="protein sequence ID" value="TDL19639.1"/>
    <property type="molecule type" value="Genomic_DNA"/>
</dbReference>
<proteinExistence type="inferred from homology"/>
<evidence type="ECO:0000256" key="5">
    <source>
        <dbReference type="ARBA" id="ARBA00023136"/>
    </source>
</evidence>
<dbReference type="STRING" id="50990.A0A4Y7PYF9"/>